<evidence type="ECO:0000313" key="2">
    <source>
        <dbReference type="Proteomes" id="UP000718564"/>
    </source>
</evidence>
<sequence>MVFAPLPTQEFLLMVKIGICEENLQSWVESVCAAPPPGLASIGGARGDKTIQNRVALRSALRRNLKIQNSYPPLPL</sequence>
<name>A0ABX1PFK8_9CYAN</name>
<evidence type="ECO:0000313" key="1">
    <source>
        <dbReference type="EMBL" id="NMG22381.1"/>
    </source>
</evidence>
<organism evidence="1 2">
    <name type="scientific">Brasilonema bromeliae SPC951</name>
    <dbReference type="NCBI Taxonomy" id="385972"/>
    <lineage>
        <taxon>Bacteria</taxon>
        <taxon>Bacillati</taxon>
        <taxon>Cyanobacteriota</taxon>
        <taxon>Cyanophyceae</taxon>
        <taxon>Nostocales</taxon>
        <taxon>Scytonemataceae</taxon>
        <taxon>Brasilonema</taxon>
        <taxon>Bromeliae group (in: Brasilonema)</taxon>
    </lineage>
</organism>
<proteinExistence type="predicted"/>
<dbReference type="Proteomes" id="UP000718564">
    <property type="component" value="Unassembled WGS sequence"/>
</dbReference>
<dbReference type="EMBL" id="QMEB01000252">
    <property type="protein sequence ID" value="NMG22381.1"/>
    <property type="molecule type" value="Genomic_DNA"/>
</dbReference>
<gene>
    <name evidence="1" type="ORF">DP116_24185</name>
</gene>
<accession>A0ABX1PFK8</accession>
<reference evidence="1 2" key="1">
    <citation type="submission" date="2018-06" db="EMBL/GenBank/DDBJ databases">
        <title>Comparative genomics of Brasilonema spp. strains.</title>
        <authorList>
            <person name="Alvarenga D.O."/>
            <person name="Fiore M.F."/>
            <person name="Varani A.M."/>
        </authorList>
    </citation>
    <scope>NUCLEOTIDE SEQUENCE [LARGE SCALE GENOMIC DNA]</scope>
    <source>
        <strain evidence="1 2">SPC951</strain>
    </source>
</reference>
<keyword evidence="2" id="KW-1185">Reference proteome</keyword>
<protein>
    <submittedName>
        <fullName evidence="1">Uncharacterized protein</fullName>
    </submittedName>
</protein>
<comment type="caution">
    <text evidence="1">The sequence shown here is derived from an EMBL/GenBank/DDBJ whole genome shotgun (WGS) entry which is preliminary data.</text>
</comment>